<dbReference type="InterPro" id="IPR049704">
    <property type="entry name" value="Aminotrans_3_PPA_site"/>
</dbReference>
<dbReference type="InterPro" id="IPR015422">
    <property type="entry name" value="PyrdxlP-dep_Trfase_small"/>
</dbReference>
<dbReference type="InterPro" id="IPR015424">
    <property type="entry name" value="PyrdxlP-dep_Trfase"/>
</dbReference>
<keyword evidence="5" id="KW-0032">Aminotransferase</keyword>
<dbReference type="GO" id="GO:0008483">
    <property type="term" value="F:transaminase activity"/>
    <property type="evidence" value="ECO:0007669"/>
    <property type="project" value="UniProtKB-KW"/>
</dbReference>
<dbReference type="InterPro" id="IPR005814">
    <property type="entry name" value="Aminotrans_3"/>
</dbReference>
<protein>
    <submittedName>
        <fullName evidence="5">4-aminobutyrate aminotransferase</fullName>
    </submittedName>
</protein>
<dbReference type="CDD" id="cd00610">
    <property type="entry name" value="OAT_like"/>
    <property type="match status" value="1"/>
</dbReference>
<organism evidence="5 6">
    <name type="scientific">Pantoea stewartii</name>
    <dbReference type="NCBI Taxonomy" id="66269"/>
    <lineage>
        <taxon>Bacteria</taxon>
        <taxon>Pseudomonadati</taxon>
        <taxon>Pseudomonadota</taxon>
        <taxon>Gammaproteobacteria</taxon>
        <taxon>Enterobacterales</taxon>
        <taxon>Erwiniaceae</taxon>
        <taxon>Pantoea</taxon>
    </lineage>
</organism>
<proteinExistence type="inferred from homology"/>
<comment type="caution">
    <text evidence="5">The sequence shown here is derived from an EMBL/GenBank/DDBJ whole genome shotgun (WGS) entry which is preliminary data.</text>
</comment>
<dbReference type="Gene3D" id="3.90.1150.10">
    <property type="entry name" value="Aspartate Aminotransferase, domain 1"/>
    <property type="match status" value="1"/>
</dbReference>
<dbReference type="GO" id="GO:0030170">
    <property type="term" value="F:pyridoxal phosphate binding"/>
    <property type="evidence" value="ECO:0007669"/>
    <property type="project" value="InterPro"/>
</dbReference>
<evidence type="ECO:0000256" key="1">
    <source>
        <dbReference type="ARBA" id="ARBA00001933"/>
    </source>
</evidence>
<evidence type="ECO:0000256" key="4">
    <source>
        <dbReference type="RuleBase" id="RU003560"/>
    </source>
</evidence>
<evidence type="ECO:0000256" key="3">
    <source>
        <dbReference type="ARBA" id="ARBA00022898"/>
    </source>
</evidence>
<evidence type="ECO:0000313" key="6">
    <source>
        <dbReference type="Proteomes" id="UP000072520"/>
    </source>
</evidence>
<dbReference type="AlphaFoldDB" id="A0AB34VG72"/>
<evidence type="ECO:0000256" key="2">
    <source>
        <dbReference type="ARBA" id="ARBA00008954"/>
    </source>
</evidence>
<dbReference type="PROSITE" id="PS00600">
    <property type="entry name" value="AA_TRANSFER_CLASS_3"/>
    <property type="match status" value="1"/>
</dbReference>
<comment type="cofactor">
    <cofactor evidence="1">
        <name>pyridoxal 5'-phosphate</name>
        <dbReference type="ChEBI" id="CHEBI:597326"/>
    </cofactor>
</comment>
<name>A0AB34VG72_9GAMM</name>
<keyword evidence="3 4" id="KW-0663">Pyridoxal phosphate</keyword>
<keyword evidence="5" id="KW-0808">Transferase</keyword>
<sequence>MMKPALMVNAYEPSENTILDPHTAALIARRGRVLGPSYKLFYKHPLHVVRSEGVWLYDQYGKAYLDVYNNVPAVGHCHPAVTDAVSRQLCTLNTHTRYLNEVVLDYAERLVSTFPSALSNVMFTCTGSESSDLALRIARCHTDGTGIIVTENAYHGITAAVAEISPSLGKGVPLGDHVRVVPAPNAYHQGEGNTADLFTEAVRSAIADLQRHGIRPAALVTDTIFSSDGIYSGPAGFLQGAVEAIREAGGLFIADEVQPGFGRLGTHIWGFERHGIVPDLVILGKPMGNGLPIGGVVARPACLQRFAGIARYFNTFGGNPVSCAAGMAVLDVIEKQQLQQNAAETGQLLINGLNTLAQRFPVIGNVRGSGLFIGAELVSDNAAKKPAGEYALDVVNRLRSRQILISACGKDSHVLKIRPPLVFSAENAHYLLAVMTDVMEEMFN</sequence>
<dbReference type="PANTHER" id="PTHR45688:SF13">
    <property type="entry name" value="ALANINE--GLYOXYLATE AMINOTRANSFERASE 2-LIKE"/>
    <property type="match status" value="1"/>
</dbReference>
<evidence type="ECO:0000313" key="5">
    <source>
        <dbReference type="EMBL" id="KTS96674.1"/>
    </source>
</evidence>
<dbReference type="InterPro" id="IPR015421">
    <property type="entry name" value="PyrdxlP-dep_Trfase_major"/>
</dbReference>
<dbReference type="Pfam" id="PF00202">
    <property type="entry name" value="Aminotran_3"/>
    <property type="match status" value="1"/>
</dbReference>
<dbReference type="SUPFAM" id="SSF53383">
    <property type="entry name" value="PLP-dependent transferases"/>
    <property type="match status" value="1"/>
</dbReference>
<dbReference type="Proteomes" id="UP000072520">
    <property type="component" value="Unassembled WGS sequence"/>
</dbReference>
<comment type="similarity">
    <text evidence="2 4">Belongs to the class-III pyridoxal-phosphate-dependent aminotransferase family.</text>
</comment>
<reference evidence="5 6" key="1">
    <citation type="journal article" date="2016" name="Front. Microbiol.">
        <title>Genomic Resource of Rice Seed Associated Bacteria.</title>
        <authorList>
            <person name="Midha S."/>
            <person name="Bansal K."/>
            <person name="Sharma S."/>
            <person name="Kumar N."/>
            <person name="Patil P.P."/>
            <person name="Chaudhry V."/>
            <person name="Patil P.B."/>
        </authorList>
    </citation>
    <scope>NUCLEOTIDE SEQUENCE [LARGE SCALE GENOMIC DNA]</scope>
    <source>
        <strain evidence="5 6">RSA13</strain>
    </source>
</reference>
<accession>A0AB34VG72</accession>
<gene>
    <name evidence="5" type="ORF">RSA13_13690</name>
</gene>
<dbReference type="PIRSF" id="PIRSF000521">
    <property type="entry name" value="Transaminase_4ab_Lys_Orn"/>
    <property type="match status" value="1"/>
</dbReference>
<dbReference type="PANTHER" id="PTHR45688">
    <property type="match status" value="1"/>
</dbReference>
<dbReference type="Gene3D" id="3.40.640.10">
    <property type="entry name" value="Type I PLP-dependent aspartate aminotransferase-like (Major domain)"/>
    <property type="match status" value="1"/>
</dbReference>
<dbReference type="EMBL" id="LDSI01000018">
    <property type="protein sequence ID" value="KTS96674.1"/>
    <property type="molecule type" value="Genomic_DNA"/>
</dbReference>